<dbReference type="EMBL" id="LSYS01008925">
    <property type="protein sequence ID" value="OPJ67814.1"/>
    <property type="molecule type" value="Genomic_DNA"/>
</dbReference>
<organism evidence="2 3">
    <name type="scientific">Patagioenas fasciata monilis</name>
    <dbReference type="NCBI Taxonomy" id="372326"/>
    <lineage>
        <taxon>Eukaryota</taxon>
        <taxon>Metazoa</taxon>
        <taxon>Chordata</taxon>
        <taxon>Craniata</taxon>
        <taxon>Vertebrata</taxon>
        <taxon>Euteleostomi</taxon>
        <taxon>Archelosauria</taxon>
        <taxon>Archosauria</taxon>
        <taxon>Dinosauria</taxon>
        <taxon>Saurischia</taxon>
        <taxon>Theropoda</taxon>
        <taxon>Coelurosauria</taxon>
        <taxon>Aves</taxon>
        <taxon>Neognathae</taxon>
        <taxon>Neoaves</taxon>
        <taxon>Columbimorphae</taxon>
        <taxon>Columbiformes</taxon>
        <taxon>Columbidae</taxon>
        <taxon>Patagioenas</taxon>
    </lineage>
</organism>
<gene>
    <name evidence="2" type="ORF">AV530_002037</name>
</gene>
<sequence length="70" mass="6818">MAAMSKAGNNGAHQRGVWQQPGGRGGGSGPEQDGNPLPAPGSGAGTNRDSRRPASAAPGRGLAPAVLMSL</sequence>
<keyword evidence="3" id="KW-1185">Reference proteome</keyword>
<evidence type="ECO:0000256" key="1">
    <source>
        <dbReference type="SAM" id="MobiDB-lite"/>
    </source>
</evidence>
<reference evidence="2 3" key="1">
    <citation type="submission" date="2016-02" db="EMBL/GenBank/DDBJ databases">
        <title>Band-tailed pigeon sequencing and assembly.</title>
        <authorList>
            <person name="Soares A.E."/>
            <person name="Novak B.J."/>
            <person name="Rice E.S."/>
            <person name="O'Connell B."/>
            <person name="Chang D."/>
            <person name="Weber S."/>
            <person name="Shapiro B."/>
        </authorList>
    </citation>
    <scope>NUCLEOTIDE SEQUENCE [LARGE SCALE GENOMIC DNA]</scope>
    <source>
        <strain evidence="2">BTP2013</strain>
        <tissue evidence="2">Blood</tissue>
    </source>
</reference>
<evidence type="ECO:0000313" key="3">
    <source>
        <dbReference type="Proteomes" id="UP000190648"/>
    </source>
</evidence>
<protein>
    <submittedName>
        <fullName evidence="2">Uncharacterized protein</fullName>
    </submittedName>
</protein>
<accession>A0A1V4J6Y8</accession>
<feature type="region of interest" description="Disordered" evidence="1">
    <location>
        <begin position="1"/>
        <end position="70"/>
    </location>
</feature>
<name>A0A1V4J6Y8_PATFA</name>
<dbReference type="Proteomes" id="UP000190648">
    <property type="component" value="Unassembled WGS sequence"/>
</dbReference>
<dbReference type="AlphaFoldDB" id="A0A1V4J6Y8"/>
<comment type="caution">
    <text evidence="2">The sequence shown here is derived from an EMBL/GenBank/DDBJ whole genome shotgun (WGS) entry which is preliminary data.</text>
</comment>
<proteinExistence type="predicted"/>
<evidence type="ECO:0000313" key="2">
    <source>
        <dbReference type="EMBL" id="OPJ67814.1"/>
    </source>
</evidence>